<feature type="region of interest" description="Disordered" evidence="1">
    <location>
        <begin position="69"/>
        <end position="99"/>
    </location>
</feature>
<evidence type="ECO:0000256" key="1">
    <source>
        <dbReference type="SAM" id="MobiDB-lite"/>
    </source>
</evidence>
<dbReference type="EMBL" id="JARXVC010000011">
    <property type="protein sequence ID" value="MDH6282789.1"/>
    <property type="molecule type" value="Genomic_DNA"/>
</dbReference>
<feature type="compositionally biased region" description="Polar residues" evidence="1">
    <location>
        <begin position="117"/>
        <end position="134"/>
    </location>
</feature>
<evidence type="ECO:0000313" key="3">
    <source>
        <dbReference type="Proteomes" id="UP001160334"/>
    </source>
</evidence>
<proteinExistence type="predicted"/>
<feature type="region of interest" description="Disordered" evidence="1">
    <location>
        <begin position="111"/>
        <end position="134"/>
    </location>
</feature>
<protein>
    <submittedName>
        <fullName evidence="2">Uncharacterized protein</fullName>
    </submittedName>
</protein>
<dbReference type="Proteomes" id="UP001160334">
    <property type="component" value="Unassembled WGS sequence"/>
</dbReference>
<accession>A0ABT6MHF6</accession>
<gene>
    <name evidence="2" type="ORF">M2280_004026</name>
</gene>
<name>A0ABT6MHF6_9NOCA</name>
<keyword evidence="3" id="KW-1185">Reference proteome</keyword>
<dbReference type="Pfam" id="PF12789">
    <property type="entry name" value="PTR"/>
    <property type="match status" value="1"/>
</dbReference>
<reference evidence="2 3" key="1">
    <citation type="submission" date="2023-04" db="EMBL/GenBank/DDBJ databases">
        <title>Forest soil microbial communities from Buena Vista Peninsula, Colon Province, Panama.</title>
        <authorList>
            <person name="Bouskill N."/>
        </authorList>
    </citation>
    <scope>NUCLEOTIDE SEQUENCE [LARGE SCALE GENOMIC DNA]</scope>
    <source>
        <strain evidence="2 3">CFH S0262</strain>
    </source>
</reference>
<evidence type="ECO:0000313" key="2">
    <source>
        <dbReference type="EMBL" id="MDH6282789.1"/>
    </source>
</evidence>
<organism evidence="2 3">
    <name type="scientific">Prescottella agglutinans</name>
    <dbReference type="NCBI Taxonomy" id="1644129"/>
    <lineage>
        <taxon>Bacteria</taxon>
        <taxon>Bacillati</taxon>
        <taxon>Actinomycetota</taxon>
        <taxon>Actinomycetes</taxon>
        <taxon>Mycobacteriales</taxon>
        <taxon>Nocardiaceae</taxon>
        <taxon>Prescottella</taxon>
    </lineage>
</organism>
<comment type="caution">
    <text evidence="2">The sequence shown here is derived from an EMBL/GenBank/DDBJ whole genome shotgun (WGS) entry which is preliminary data.</text>
</comment>
<dbReference type="RefSeq" id="WP_280762086.1">
    <property type="nucleotide sequence ID" value="NZ_JARXVC010000011.1"/>
</dbReference>
<sequence length="282" mass="29176">MTSPAIEELIQRVRDLWASSPPVVVQPATPTTLGGVKLRGDLGGSAESPSVPALAKKADLGSDGKVVASQLPASSGSGATSWDELTGKPATFPPSVHQHPIADVTGLQPALDGKAATSHTHPTSQITGLDTTLSGKAPVASPTFTGTVTAPTVKLTSGAAAGKVLTSSADGTASWQAASGGGVSSWNDLTDKPTEFPPAGHTHEVEYDGSMYDIDDIASRAFGAYSRTRSSTRAGFGVPHTGYWEEGSGEGHWVNESPENQRGGDVYLDFSTLKIYQFEEIN</sequence>
<feature type="compositionally biased region" description="Polar residues" evidence="1">
    <location>
        <begin position="71"/>
        <end position="80"/>
    </location>
</feature>